<dbReference type="PANTHER" id="PTHR21666:SF285">
    <property type="entry name" value="M23 FAMILY METALLOPEPTIDASE"/>
    <property type="match status" value="1"/>
</dbReference>
<protein>
    <submittedName>
        <fullName evidence="2">M23 family peptidase</fullName>
    </submittedName>
</protein>
<dbReference type="Proteomes" id="UP000245647">
    <property type="component" value="Unassembled WGS sequence"/>
</dbReference>
<dbReference type="SUPFAM" id="SSF51261">
    <property type="entry name" value="Duplicated hybrid motif"/>
    <property type="match status" value="1"/>
</dbReference>
<dbReference type="OrthoDB" id="9810477at2"/>
<dbReference type="AlphaFoldDB" id="A0A2U2PKH6"/>
<feature type="domain" description="M23ase beta-sheet core" evidence="1">
    <location>
        <begin position="134"/>
        <end position="169"/>
    </location>
</feature>
<feature type="domain" description="M23ase beta-sheet core" evidence="1">
    <location>
        <begin position="47"/>
        <end position="107"/>
    </location>
</feature>
<comment type="caution">
    <text evidence="2">The sequence shown here is derived from an EMBL/GenBank/DDBJ whole genome shotgun (WGS) entry which is preliminary data.</text>
</comment>
<evidence type="ECO:0000313" key="2">
    <source>
        <dbReference type="EMBL" id="PWG81915.1"/>
    </source>
</evidence>
<evidence type="ECO:0000259" key="1">
    <source>
        <dbReference type="Pfam" id="PF01551"/>
    </source>
</evidence>
<dbReference type="CDD" id="cd12797">
    <property type="entry name" value="M23_peptidase"/>
    <property type="match status" value="1"/>
</dbReference>
<dbReference type="Pfam" id="PF01551">
    <property type="entry name" value="Peptidase_M23"/>
    <property type="match status" value="2"/>
</dbReference>
<reference evidence="2 3" key="1">
    <citation type="submission" date="2018-04" db="EMBL/GenBank/DDBJ databases">
        <title>Pedobacter chongqingensis sp. nov., isolated from a rottenly hemp rope.</title>
        <authorList>
            <person name="Cai Y."/>
        </authorList>
    </citation>
    <scope>NUCLEOTIDE SEQUENCE [LARGE SCALE GENOMIC DNA]</scope>
    <source>
        <strain evidence="2 3">FJ4-8</strain>
    </source>
</reference>
<dbReference type="InterPro" id="IPR011055">
    <property type="entry name" value="Dup_hybrid_motif"/>
</dbReference>
<keyword evidence="3" id="KW-1185">Reference proteome</keyword>
<name>A0A2U2PKH6_9SPHI</name>
<evidence type="ECO:0000313" key="3">
    <source>
        <dbReference type="Proteomes" id="UP000245647"/>
    </source>
</evidence>
<dbReference type="PANTHER" id="PTHR21666">
    <property type="entry name" value="PEPTIDASE-RELATED"/>
    <property type="match status" value="1"/>
</dbReference>
<dbReference type="EMBL" id="QEAS01000003">
    <property type="protein sequence ID" value="PWG81915.1"/>
    <property type="molecule type" value="Genomic_DNA"/>
</dbReference>
<dbReference type="Gene3D" id="2.70.70.10">
    <property type="entry name" value="Glucose Permease (Domain IIA)"/>
    <property type="match status" value="1"/>
</dbReference>
<dbReference type="InterPro" id="IPR016047">
    <property type="entry name" value="M23ase_b-sheet_dom"/>
</dbReference>
<organism evidence="2 3">
    <name type="scientific">Pararcticibacter amylolyticus</name>
    <dbReference type="NCBI Taxonomy" id="2173175"/>
    <lineage>
        <taxon>Bacteria</taxon>
        <taxon>Pseudomonadati</taxon>
        <taxon>Bacteroidota</taxon>
        <taxon>Sphingobacteriia</taxon>
        <taxon>Sphingobacteriales</taxon>
        <taxon>Sphingobacteriaceae</taxon>
        <taxon>Pararcticibacter</taxon>
    </lineage>
</organism>
<gene>
    <name evidence="2" type="ORF">DDR33_05850</name>
</gene>
<dbReference type="GO" id="GO:0004222">
    <property type="term" value="F:metalloendopeptidase activity"/>
    <property type="evidence" value="ECO:0007669"/>
    <property type="project" value="TreeGrafter"/>
</dbReference>
<dbReference type="InterPro" id="IPR050570">
    <property type="entry name" value="Cell_wall_metabolism_enzyme"/>
</dbReference>
<proteinExistence type="predicted"/>
<sequence>MSLLVAGSTFSQEITVSGTYPKTDFIPPLDLSPSLAGSFGEIRGGHFHSGLDYRTNQREGYPVYAVADGFVSRLRVQVGGFGNALYIGHSNGYTTVYAHLQRFSPRIARIVKDYQYRKQSFDVDFPLLPIEIPVKKGEIIAWSGNTGGSAGPHLHFEIRDSRTEETINPQLFGLEVPDRIKPTIEGLYMYRLNGLPFNENTTKQYFRLSGSNGNYRLDQSPVINFSGEVGFGIITYDLQPAGNKNGVYSIELKMDSTTIFLSALERFAFSNSRAVNSHIDYPTLLTSGRTIQKSFIEPGNPLSIYKTAVNRGIINTRDNNIHNMQYIVKDAKGNTSTISFRIKYNPGSVIANTEKQGVKKFLYNQVNEYSSGQMKVVLPKGVLYSDINLYYDRSPRRKGTYSEIHKLHTRLIPLHSNYDLWIKPDSSLPANLYNKAVIVDTRGASHGGVFDSGFIKGRPRVFGEFYIALDTIAPVIRPVNITDDKQMAGISRISFRISDNLSGIRSFTGTIDGQWVLMEYDPRNGSLWHAFEDTLPKGKHHFQLLVTDMMMNSRTYNATFYR</sequence>
<accession>A0A2U2PKH6</accession>